<dbReference type="VEuPathDB" id="FungiDB:ATEG_09974"/>
<dbReference type="InterPro" id="IPR042301">
    <property type="entry name" value="GH115_sf"/>
</dbReference>
<name>A0A5M3ZCY4_ASPTE</name>
<proteinExistence type="predicted"/>
<dbReference type="InterPro" id="IPR041437">
    <property type="entry name" value="GH115_C"/>
</dbReference>
<dbReference type="Gene3D" id="1.20.58.2150">
    <property type="match status" value="1"/>
</dbReference>
<protein>
    <submittedName>
        <fullName evidence="2">Uncharacterized protein</fullName>
    </submittedName>
</protein>
<accession>A0A5M3ZCY4</accession>
<evidence type="ECO:0000256" key="1">
    <source>
        <dbReference type="ARBA" id="ARBA00022801"/>
    </source>
</evidence>
<dbReference type="GO" id="GO:0016787">
    <property type="term" value="F:hydrolase activity"/>
    <property type="evidence" value="ECO:0007669"/>
    <property type="project" value="UniProtKB-KW"/>
</dbReference>
<comment type="caution">
    <text evidence="2">The sequence shown here is derived from an EMBL/GenBank/DDBJ whole genome shotgun (WGS) entry which is preliminary data.</text>
</comment>
<dbReference type="Proteomes" id="UP000452235">
    <property type="component" value="Unassembled WGS sequence"/>
</dbReference>
<dbReference type="AlphaFoldDB" id="A0A5M3ZCY4"/>
<dbReference type="EMBL" id="BLJY01000015">
    <property type="protein sequence ID" value="GFF21444.1"/>
    <property type="molecule type" value="Genomic_DNA"/>
</dbReference>
<reference evidence="2 3" key="1">
    <citation type="submission" date="2020-01" db="EMBL/GenBank/DDBJ databases">
        <title>Aspergillus terreus IFO 6365 whole genome shotgun sequence.</title>
        <authorList>
            <person name="Kanamasa S."/>
            <person name="Takahashi H."/>
        </authorList>
    </citation>
    <scope>NUCLEOTIDE SEQUENCE [LARGE SCALE GENOMIC DNA]</scope>
    <source>
        <strain evidence="2 3">IFO 6365</strain>
    </source>
</reference>
<dbReference type="PANTHER" id="PTHR37842:SF2">
    <property type="entry name" value="GYLCOSYL HYDROLASE 115 C-TERMINAL DOMAIN-CONTAINING PROTEIN"/>
    <property type="match status" value="1"/>
</dbReference>
<organism evidence="2 3">
    <name type="scientific">Aspergillus terreus</name>
    <dbReference type="NCBI Taxonomy" id="33178"/>
    <lineage>
        <taxon>Eukaryota</taxon>
        <taxon>Fungi</taxon>
        <taxon>Dikarya</taxon>
        <taxon>Ascomycota</taxon>
        <taxon>Pezizomycotina</taxon>
        <taxon>Eurotiomycetes</taxon>
        <taxon>Eurotiomycetidae</taxon>
        <taxon>Eurotiales</taxon>
        <taxon>Aspergillaceae</taxon>
        <taxon>Aspergillus</taxon>
        <taxon>Aspergillus subgen. Circumdati</taxon>
    </lineage>
</organism>
<keyword evidence="1" id="KW-0378">Hydrolase</keyword>
<dbReference type="Gene3D" id="2.60.120.1620">
    <property type="match status" value="1"/>
</dbReference>
<dbReference type="OrthoDB" id="4849794at2759"/>
<dbReference type="InterPro" id="IPR029018">
    <property type="entry name" value="Hex-like_dom2"/>
</dbReference>
<dbReference type="Gene3D" id="3.20.20.520">
    <property type="entry name" value="Glycosyl hydrolase family 115"/>
    <property type="match status" value="1"/>
</dbReference>
<evidence type="ECO:0000313" key="2">
    <source>
        <dbReference type="EMBL" id="GFF21444.1"/>
    </source>
</evidence>
<dbReference type="InterPro" id="IPR031924">
    <property type="entry name" value="GH115"/>
</dbReference>
<sequence>MRPTILMKCWLFVSTVSASTLNGKPTLSETKGTGAVQLASTNRPPDIYIDPDDSVSVVRAAHDLALDFGRVFGKNATVRFTNETHPTSMAIIAGTIDKSAFLQRLIADHKLDVTSIRGQWESYSSALVLGPAKGIQNALVIAGSDRRGAIYGLYDISEQIGVSPLFWWTDVTPTKLDAIYALDVQKVQGPPSVKYRGIFINDEAPALHNWILANYGKVENGDPAFISRFYAHVFELILRLKGNYLWPAMWSNMFYVDDTNNGPLADYYGVVMGTSHTEPMARATNEQSQFLNGTWDWISNEDNVKAFMREGVIRSQHWETAYTMGMRGLGDAASPTLNASVEESIVIWQDSVLSDVLNATHLSNVAQPFVLFDELGTYYESGMSVPDQVTLIYPDDNAGNMLRLPLQNETGRSGGAGIYYHFDMNAPPRCYKWINTAQLIRTWDQLRAAYSHGAQTIWVANIGDIKPLEIPMSFFFDMAYDINGFSDTDSTYKWLEWWATKQFGANVASQTASIMTEYGQLIIRAKYEELSKTPYFFSVTDYGEAQGNLQLWEDLEDRARAAYSQVRPDRRDAFFQLILHPVLAGGNVERLYERLAENTLSAKQLRASTNDRANEVLAAFQTDKDIETRWNNLQGGKWNHLMDQPHIGYTSWSDPPSNIVPNVTFITGSTIDKSPCGVGVAVEGGAWTITNSSRVAAMPVNPYLPPSERRYLDLYATRNGSFGYSVSSNVSYVKVSASTGRLSSPGTSDVRTNITVDWHNAPPGLTYAGLSIKCIGKEVQTLEVLLPVNHTAVPSGFKGFVESNGAVSIEAEHFTSATQSSSASYEVLPGYGRTLSGVTLTPNTCPSQTIHDGPVLNYDLYTFTSSPNATVNLYLGPSLNINRLRPLLLAVSVDDSNPVMLQPVADYVLGPPEGGENAIEGIWMRSVAVGPISPGRHTLKYWALEPGLIIEKLVLNLGGVRQSFLGPPESLKL</sequence>
<dbReference type="Gene3D" id="3.30.379.10">
    <property type="entry name" value="Chitobiase/beta-hexosaminidase domain 2-like"/>
    <property type="match status" value="1"/>
</dbReference>
<keyword evidence="3" id="KW-1185">Reference proteome</keyword>
<dbReference type="Pfam" id="PF17829">
    <property type="entry name" value="GH115_C"/>
    <property type="match status" value="1"/>
</dbReference>
<dbReference type="Pfam" id="PF15979">
    <property type="entry name" value="Glyco_hydro_115"/>
    <property type="match status" value="1"/>
</dbReference>
<dbReference type="PANTHER" id="PTHR37842">
    <property type="match status" value="1"/>
</dbReference>
<evidence type="ECO:0000313" key="3">
    <source>
        <dbReference type="Proteomes" id="UP000452235"/>
    </source>
</evidence>
<gene>
    <name evidence="2" type="ORF">ATEIFO6365_0015001500</name>
</gene>